<dbReference type="EMBL" id="RQGH01000028">
    <property type="protein sequence ID" value="TGL62647.1"/>
    <property type="molecule type" value="Genomic_DNA"/>
</dbReference>
<dbReference type="InterPro" id="IPR015500">
    <property type="entry name" value="Peptidase_S8_subtilisin-rel"/>
</dbReference>
<dbReference type="SUPFAM" id="SSF52743">
    <property type="entry name" value="Subtilisin-like"/>
    <property type="match status" value="1"/>
</dbReference>
<sequence>MKLNQKFILKAFTVITILVSSHLLVSEPIWKFGESKLDIEALRAKSKSSKKLPYLPGEVVITFKKNVPDSELLRQTSKLATITGGLNLKGHFTTAKLLESETMEEGMRRIKQDPNVETVEPRYLYYKQASAPNDPQFSRLWGLSNTGQTLASPSYTANSSNPGTSGKDMNVLGGWDVTTSCTGANAIVAVLDTGVTYNHEDLVGNMWDGSAGCVNQNGTAIGGGCPNHGYDFVNNDNNPRDEEGHGTHVAMTIGAVGNNGVGITGVCQSAKIMAVRVLGLGGGTNDSVANGIYFAVRNGAKIINMSLGGSSFSTAIFNAIEFARTNDVLVVVAAGNDGANLNGTGTSQNSYPCENTNANLICIAALDQKHALANFSNYDSNATSTSRTVDFGAPGTNIYSGYGDESTVAETQTSYENDWISGLSESGNPWSYHSCSFSANGTPLTLSGLFLPNDCSVIGWNYTFPYNNPTAMPAYSSRSVYKNFSINSNATNVKLNQILISDGEGYDSANCYDYTEMYHSATSGNPFSSGTAISLVDGLRSTYMTKFCRKNSAEYSFISTESPILTACIGQSNCSVGYRFTSDGSVNNGGALVTEISMYTWAPSTTAYTNLNGTSMATPNVAGVAALIRSYNPSFTYQDVITKLIAGGVAETALSGTTQYGTAINANNSLKHLKQVTGVTLQLQ</sequence>
<comment type="caution">
    <text evidence="9">The sequence shown here is derived from an EMBL/GenBank/DDBJ whole genome shotgun (WGS) entry which is preliminary data.</text>
</comment>
<dbReference type="Pfam" id="PF00082">
    <property type="entry name" value="Peptidase_S8"/>
    <property type="match status" value="2"/>
</dbReference>
<gene>
    <name evidence="9" type="ORF">EHQ62_15145</name>
</gene>
<evidence type="ECO:0000256" key="1">
    <source>
        <dbReference type="ARBA" id="ARBA00011073"/>
    </source>
</evidence>
<dbReference type="GO" id="GO:0004252">
    <property type="term" value="F:serine-type endopeptidase activity"/>
    <property type="evidence" value="ECO:0007669"/>
    <property type="project" value="UniProtKB-UniRule"/>
</dbReference>
<evidence type="ECO:0000256" key="2">
    <source>
        <dbReference type="ARBA" id="ARBA00022670"/>
    </source>
</evidence>
<feature type="active site" description="Charge relay system" evidence="5 6">
    <location>
        <position position="192"/>
    </location>
</feature>
<evidence type="ECO:0000259" key="8">
    <source>
        <dbReference type="Pfam" id="PF00082"/>
    </source>
</evidence>
<reference evidence="9" key="1">
    <citation type="journal article" date="2019" name="PLoS Negl. Trop. Dis.">
        <title>Revisiting the worldwide diversity of Leptospira species in the environment.</title>
        <authorList>
            <person name="Vincent A.T."/>
            <person name="Schiettekatte O."/>
            <person name="Bourhy P."/>
            <person name="Veyrier F.J."/>
            <person name="Picardeau M."/>
        </authorList>
    </citation>
    <scope>NUCLEOTIDE SEQUENCE [LARGE SCALE GENOMIC DNA]</scope>
    <source>
        <strain evidence="9">201702451</strain>
    </source>
</reference>
<dbReference type="PANTHER" id="PTHR43806">
    <property type="entry name" value="PEPTIDASE S8"/>
    <property type="match status" value="1"/>
</dbReference>
<dbReference type="InterPro" id="IPR023828">
    <property type="entry name" value="Peptidase_S8_Ser-AS"/>
</dbReference>
<keyword evidence="3 6" id="KW-0378">Hydrolase</keyword>
<feature type="active site" description="Charge relay system" evidence="5 6">
    <location>
        <position position="245"/>
    </location>
</feature>
<dbReference type="InterPro" id="IPR000209">
    <property type="entry name" value="Peptidase_S8/S53_dom"/>
</dbReference>
<dbReference type="PANTHER" id="PTHR43806:SF11">
    <property type="entry name" value="CEREVISIN-RELATED"/>
    <property type="match status" value="1"/>
</dbReference>
<dbReference type="PROSITE" id="PS51892">
    <property type="entry name" value="SUBTILASE"/>
    <property type="match status" value="1"/>
</dbReference>
<dbReference type="PRINTS" id="PR00723">
    <property type="entry name" value="SUBTILISIN"/>
</dbReference>
<comment type="similarity">
    <text evidence="1 6 7">Belongs to the peptidase S8 family.</text>
</comment>
<dbReference type="AlphaFoldDB" id="A0A4Z0ZRA0"/>
<evidence type="ECO:0000256" key="4">
    <source>
        <dbReference type="ARBA" id="ARBA00022825"/>
    </source>
</evidence>
<organism evidence="9 10">
    <name type="scientific">Leptospira jelokensis</name>
    <dbReference type="NCBI Taxonomy" id="2484931"/>
    <lineage>
        <taxon>Bacteria</taxon>
        <taxon>Pseudomonadati</taxon>
        <taxon>Spirochaetota</taxon>
        <taxon>Spirochaetia</taxon>
        <taxon>Leptospirales</taxon>
        <taxon>Leptospiraceae</taxon>
        <taxon>Leptospira</taxon>
    </lineage>
</organism>
<feature type="domain" description="Peptidase S8/S53" evidence="8">
    <location>
        <begin position="183"/>
        <end position="417"/>
    </location>
</feature>
<accession>A0A4Z0ZRA0</accession>
<feature type="active site" description="Charge relay system" evidence="5 6">
    <location>
        <position position="615"/>
    </location>
</feature>
<evidence type="ECO:0000256" key="5">
    <source>
        <dbReference type="PIRSR" id="PIRSR615500-1"/>
    </source>
</evidence>
<proteinExistence type="inferred from homology"/>
<protein>
    <submittedName>
        <fullName evidence="9">Peptidase S8</fullName>
    </submittedName>
</protein>
<evidence type="ECO:0000256" key="3">
    <source>
        <dbReference type="ARBA" id="ARBA00022801"/>
    </source>
</evidence>
<dbReference type="Proteomes" id="UP000297567">
    <property type="component" value="Unassembled WGS sequence"/>
</dbReference>
<keyword evidence="4 6" id="KW-0720">Serine protease</keyword>
<name>A0A4Z0ZRA0_9LEPT</name>
<dbReference type="InterPro" id="IPR023827">
    <property type="entry name" value="Peptidase_S8_Asp-AS"/>
</dbReference>
<dbReference type="InterPro" id="IPR036852">
    <property type="entry name" value="Peptidase_S8/S53_dom_sf"/>
</dbReference>
<feature type="domain" description="Peptidase S8/S53" evidence="8">
    <location>
        <begin position="587"/>
        <end position="640"/>
    </location>
</feature>
<dbReference type="PROSITE" id="PS00138">
    <property type="entry name" value="SUBTILASE_SER"/>
    <property type="match status" value="1"/>
</dbReference>
<evidence type="ECO:0000313" key="9">
    <source>
        <dbReference type="EMBL" id="TGL62647.1"/>
    </source>
</evidence>
<evidence type="ECO:0000256" key="7">
    <source>
        <dbReference type="RuleBase" id="RU003355"/>
    </source>
</evidence>
<keyword evidence="10" id="KW-1185">Reference proteome</keyword>
<evidence type="ECO:0000256" key="6">
    <source>
        <dbReference type="PROSITE-ProRule" id="PRU01240"/>
    </source>
</evidence>
<keyword evidence="2 6" id="KW-0645">Protease</keyword>
<dbReference type="RefSeq" id="WP_135644339.1">
    <property type="nucleotide sequence ID" value="NZ_RQGH01000028.1"/>
</dbReference>
<dbReference type="InterPro" id="IPR050131">
    <property type="entry name" value="Peptidase_S8_subtilisin-like"/>
</dbReference>
<dbReference type="GO" id="GO:0006508">
    <property type="term" value="P:proteolysis"/>
    <property type="evidence" value="ECO:0007669"/>
    <property type="project" value="UniProtKB-KW"/>
</dbReference>
<dbReference type="PROSITE" id="PS00136">
    <property type="entry name" value="SUBTILASE_ASP"/>
    <property type="match status" value="1"/>
</dbReference>
<evidence type="ECO:0000313" key="10">
    <source>
        <dbReference type="Proteomes" id="UP000297567"/>
    </source>
</evidence>
<dbReference type="Gene3D" id="3.40.50.200">
    <property type="entry name" value="Peptidase S8/S53 domain"/>
    <property type="match status" value="2"/>
</dbReference>